<dbReference type="InterPro" id="IPR014284">
    <property type="entry name" value="RNA_pol_sigma-70_dom"/>
</dbReference>
<dbReference type="InterPro" id="IPR036388">
    <property type="entry name" value="WH-like_DNA-bd_sf"/>
</dbReference>
<keyword evidence="10" id="KW-1185">Reference proteome</keyword>
<dbReference type="EMBL" id="JBHSFP010000005">
    <property type="protein sequence ID" value="MFC4531190.1"/>
    <property type="molecule type" value="Genomic_DNA"/>
</dbReference>
<dbReference type="PANTHER" id="PTHR43133">
    <property type="entry name" value="RNA POLYMERASE ECF-TYPE SIGMA FACTO"/>
    <property type="match status" value="1"/>
</dbReference>
<proteinExistence type="inferred from homology"/>
<evidence type="ECO:0000259" key="7">
    <source>
        <dbReference type="Pfam" id="PF04542"/>
    </source>
</evidence>
<dbReference type="Pfam" id="PF08281">
    <property type="entry name" value="Sigma70_r4_2"/>
    <property type="match status" value="1"/>
</dbReference>
<gene>
    <name evidence="9" type="ORF">ACFO60_10490</name>
</gene>
<evidence type="ECO:0000313" key="9">
    <source>
        <dbReference type="EMBL" id="MFC4531190.1"/>
    </source>
</evidence>
<keyword evidence="4 6" id="KW-0238">DNA-binding</keyword>
<feature type="domain" description="RNA polymerase sigma factor 70 region 4 type 2" evidence="8">
    <location>
        <begin position="118"/>
        <end position="169"/>
    </location>
</feature>
<organism evidence="9 10">
    <name type="scientific">Sphaerisporangium dianthi</name>
    <dbReference type="NCBI Taxonomy" id="1436120"/>
    <lineage>
        <taxon>Bacteria</taxon>
        <taxon>Bacillati</taxon>
        <taxon>Actinomycetota</taxon>
        <taxon>Actinomycetes</taxon>
        <taxon>Streptosporangiales</taxon>
        <taxon>Streptosporangiaceae</taxon>
        <taxon>Sphaerisporangium</taxon>
    </lineage>
</organism>
<keyword evidence="2 6" id="KW-0805">Transcription regulation</keyword>
<dbReference type="InterPro" id="IPR013249">
    <property type="entry name" value="RNA_pol_sigma70_r4_t2"/>
</dbReference>
<evidence type="ECO:0000256" key="6">
    <source>
        <dbReference type="RuleBase" id="RU000716"/>
    </source>
</evidence>
<dbReference type="Gene3D" id="1.10.10.10">
    <property type="entry name" value="Winged helix-like DNA-binding domain superfamily/Winged helix DNA-binding domain"/>
    <property type="match status" value="1"/>
</dbReference>
<dbReference type="Proteomes" id="UP001596004">
    <property type="component" value="Unassembled WGS sequence"/>
</dbReference>
<comment type="similarity">
    <text evidence="1 6">Belongs to the sigma-70 factor family. ECF subfamily.</text>
</comment>
<name>A0ABV9CEJ3_9ACTN</name>
<dbReference type="NCBIfam" id="TIGR02937">
    <property type="entry name" value="sigma70-ECF"/>
    <property type="match status" value="1"/>
</dbReference>
<evidence type="ECO:0000259" key="8">
    <source>
        <dbReference type="Pfam" id="PF08281"/>
    </source>
</evidence>
<protein>
    <recommendedName>
        <fullName evidence="6">RNA polymerase sigma factor</fullName>
    </recommendedName>
</protein>
<feature type="domain" description="RNA polymerase sigma-70 region 2" evidence="7">
    <location>
        <begin position="23"/>
        <end position="89"/>
    </location>
</feature>
<evidence type="ECO:0000256" key="4">
    <source>
        <dbReference type="ARBA" id="ARBA00023125"/>
    </source>
</evidence>
<evidence type="ECO:0000256" key="2">
    <source>
        <dbReference type="ARBA" id="ARBA00023015"/>
    </source>
</evidence>
<dbReference type="InterPro" id="IPR007627">
    <property type="entry name" value="RNA_pol_sigma70_r2"/>
</dbReference>
<dbReference type="PANTHER" id="PTHR43133:SF62">
    <property type="entry name" value="RNA POLYMERASE SIGMA FACTOR SIGZ"/>
    <property type="match status" value="1"/>
</dbReference>
<sequence>MGSSDESLIEGMASGDQDATSALVRRFHARVYGLALGVVGDPGLAEEVAQDAFVRAWRHAATYDVRRGRGATWLLTIARNAAVDAVRLRRDLPVEPGGIRARTSTLPRDEIDHDGAERLSLELRGLPPEQSRLVVLSVCYGFTAKEIAEREGIPLGTAKTRIRRGLARLRRELSAVAEGRPRDEG</sequence>
<dbReference type="Pfam" id="PF04542">
    <property type="entry name" value="Sigma70_r2"/>
    <property type="match status" value="1"/>
</dbReference>
<accession>A0ABV9CEJ3</accession>
<dbReference type="PROSITE" id="PS01063">
    <property type="entry name" value="SIGMA70_ECF"/>
    <property type="match status" value="1"/>
</dbReference>
<dbReference type="InterPro" id="IPR039425">
    <property type="entry name" value="RNA_pol_sigma-70-like"/>
</dbReference>
<keyword evidence="5 6" id="KW-0804">Transcription</keyword>
<dbReference type="InterPro" id="IPR000838">
    <property type="entry name" value="RNA_pol_sigma70_ECF_CS"/>
</dbReference>
<dbReference type="InterPro" id="IPR013324">
    <property type="entry name" value="RNA_pol_sigma_r3/r4-like"/>
</dbReference>
<evidence type="ECO:0000256" key="3">
    <source>
        <dbReference type="ARBA" id="ARBA00023082"/>
    </source>
</evidence>
<dbReference type="InterPro" id="IPR013325">
    <property type="entry name" value="RNA_pol_sigma_r2"/>
</dbReference>
<dbReference type="SUPFAM" id="SSF88659">
    <property type="entry name" value="Sigma3 and sigma4 domains of RNA polymerase sigma factors"/>
    <property type="match status" value="1"/>
</dbReference>
<reference evidence="10" key="1">
    <citation type="journal article" date="2019" name="Int. J. Syst. Evol. Microbiol.">
        <title>The Global Catalogue of Microorganisms (GCM) 10K type strain sequencing project: providing services to taxonomists for standard genome sequencing and annotation.</title>
        <authorList>
            <consortium name="The Broad Institute Genomics Platform"/>
            <consortium name="The Broad Institute Genome Sequencing Center for Infectious Disease"/>
            <person name="Wu L."/>
            <person name="Ma J."/>
        </authorList>
    </citation>
    <scope>NUCLEOTIDE SEQUENCE [LARGE SCALE GENOMIC DNA]</scope>
    <source>
        <strain evidence="10">CGMCC 4.7132</strain>
    </source>
</reference>
<evidence type="ECO:0000256" key="1">
    <source>
        <dbReference type="ARBA" id="ARBA00010641"/>
    </source>
</evidence>
<dbReference type="RefSeq" id="WP_380839597.1">
    <property type="nucleotide sequence ID" value="NZ_JBHSFP010000005.1"/>
</dbReference>
<keyword evidence="3 6" id="KW-0731">Sigma factor</keyword>
<evidence type="ECO:0000313" key="10">
    <source>
        <dbReference type="Proteomes" id="UP001596004"/>
    </source>
</evidence>
<dbReference type="SUPFAM" id="SSF88946">
    <property type="entry name" value="Sigma2 domain of RNA polymerase sigma factors"/>
    <property type="match status" value="1"/>
</dbReference>
<dbReference type="Gene3D" id="1.10.1740.10">
    <property type="match status" value="1"/>
</dbReference>
<comment type="caution">
    <text evidence="9">The sequence shown here is derived from an EMBL/GenBank/DDBJ whole genome shotgun (WGS) entry which is preliminary data.</text>
</comment>
<evidence type="ECO:0000256" key="5">
    <source>
        <dbReference type="ARBA" id="ARBA00023163"/>
    </source>
</evidence>